<dbReference type="InterPro" id="IPR000863">
    <property type="entry name" value="Sulfotransferase_dom"/>
</dbReference>
<sequence length="296" mass="34012">MLRDYLLSPEKFWPETHCRNSLKLQKNLIKGCGSNDKKIIEKYVDNIISLAELRSRFSPKHVYIVNAGSSGSHWLEKMLSFFPNFHNGGEIYIPKNLINYMGKISGDQANIILDAIYIVHTGDVFKDSLSATISNSAHLAKHNRISKFSRNKLRVLLLRNPVDIVASRTFRKDEYKKYVAPNASDKEYLERNCSYVENFFKEIVYDDFDIILKYEDILSDPKNIISKILSYIDVSACDADLEKVVALTSKEAIKKSVEEGRDAVTNVYLGERKDYGWAMEYIEKRVHDVALSMGYL</sequence>
<dbReference type="Gene3D" id="3.40.50.300">
    <property type="entry name" value="P-loop containing nucleotide triphosphate hydrolases"/>
    <property type="match status" value="1"/>
</dbReference>
<evidence type="ECO:0000313" key="3">
    <source>
        <dbReference type="Proteomes" id="UP000464013"/>
    </source>
</evidence>
<dbReference type="AlphaFoldDB" id="A0A6I6SRZ1"/>
<feature type="domain" description="Sulfotransferase" evidence="1">
    <location>
        <begin position="60"/>
        <end position="255"/>
    </location>
</feature>
<protein>
    <recommendedName>
        <fullName evidence="1">Sulfotransferase domain-containing protein</fullName>
    </recommendedName>
</protein>
<reference evidence="2 3" key="1">
    <citation type="submission" date="2019-01" db="EMBL/GenBank/DDBJ databases">
        <title>Complete genome of a denitifying bacterium Halomons sp. BC-M4-5.</title>
        <authorList>
            <person name="Wang L."/>
            <person name="Shao Z."/>
        </authorList>
    </citation>
    <scope>NUCLEOTIDE SEQUENCE [LARGE SCALE GENOMIC DNA]</scope>
    <source>
        <strain evidence="2 3">BC-M4-5</strain>
    </source>
</reference>
<dbReference type="KEGG" id="htx:EKK97_12795"/>
<dbReference type="OrthoDB" id="7629357at2"/>
<dbReference type="Proteomes" id="UP000464013">
    <property type="component" value="Chromosome"/>
</dbReference>
<dbReference type="SUPFAM" id="SSF52540">
    <property type="entry name" value="P-loop containing nucleoside triphosphate hydrolases"/>
    <property type="match status" value="1"/>
</dbReference>
<dbReference type="RefSeq" id="WP_159552375.1">
    <property type="nucleotide sequence ID" value="NZ_CP035042.1"/>
</dbReference>
<organism evidence="2 3">
    <name type="scientific">Billgrantia tianxiuensis</name>
    <dbReference type="NCBI Taxonomy" id="2497861"/>
    <lineage>
        <taxon>Bacteria</taxon>
        <taxon>Pseudomonadati</taxon>
        <taxon>Pseudomonadota</taxon>
        <taxon>Gammaproteobacteria</taxon>
        <taxon>Oceanospirillales</taxon>
        <taxon>Halomonadaceae</taxon>
        <taxon>Billgrantia</taxon>
    </lineage>
</organism>
<keyword evidence="3" id="KW-1185">Reference proteome</keyword>
<evidence type="ECO:0000313" key="2">
    <source>
        <dbReference type="EMBL" id="QHC50285.1"/>
    </source>
</evidence>
<name>A0A6I6SRZ1_9GAMM</name>
<dbReference type="EMBL" id="CP035042">
    <property type="protein sequence ID" value="QHC50285.1"/>
    <property type="molecule type" value="Genomic_DNA"/>
</dbReference>
<dbReference type="GO" id="GO:0008146">
    <property type="term" value="F:sulfotransferase activity"/>
    <property type="evidence" value="ECO:0007669"/>
    <property type="project" value="InterPro"/>
</dbReference>
<dbReference type="InterPro" id="IPR027417">
    <property type="entry name" value="P-loop_NTPase"/>
</dbReference>
<gene>
    <name evidence="2" type="ORF">EKK97_12795</name>
</gene>
<accession>A0A6I6SRZ1</accession>
<proteinExistence type="predicted"/>
<dbReference type="Pfam" id="PF00685">
    <property type="entry name" value="Sulfotransfer_1"/>
    <property type="match status" value="1"/>
</dbReference>
<evidence type="ECO:0000259" key="1">
    <source>
        <dbReference type="Pfam" id="PF00685"/>
    </source>
</evidence>